<protein>
    <submittedName>
        <fullName evidence="6">MerR family transcriptional regulator</fullName>
    </submittedName>
</protein>
<dbReference type="SUPFAM" id="SSF46955">
    <property type="entry name" value="Putative DNA-binding domain"/>
    <property type="match status" value="1"/>
</dbReference>
<organism evidence="6 7">
    <name type="scientific">Massilia antarctica</name>
    <dbReference type="NCBI Taxonomy" id="2765360"/>
    <lineage>
        <taxon>Bacteria</taxon>
        <taxon>Pseudomonadati</taxon>
        <taxon>Pseudomonadota</taxon>
        <taxon>Betaproteobacteria</taxon>
        <taxon>Burkholderiales</taxon>
        <taxon>Oxalobacteraceae</taxon>
        <taxon>Telluria group</taxon>
        <taxon>Massilia</taxon>
    </lineage>
</organism>
<dbReference type="Pfam" id="PF13411">
    <property type="entry name" value="MerR_1"/>
    <property type="match status" value="1"/>
</dbReference>
<evidence type="ECO:0000313" key="7">
    <source>
        <dbReference type="Proteomes" id="UP000662888"/>
    </source>
</evidence>
<feature type="domain" description="HTH merR-type" evidence="5">
    <location>
        <begin position="22"/>
        <end position="91"/>
    </location>
</feature>
<keyword evidence="3" id="KW-0238">DNA-binding</keyword>
<dbReference type="InterPro" id="IPR009061">
    <property type="entry name" value="DNA-bd_dom_put_sf"/>
</dbReference>
<evidence type="ECO:0000256" key="3">
    <source>
        <dbReference type="ARBA" id="ARBA00023125"/>
    </source>
</evidence>
<dbReference type="SMART" id="SM00422">
    <property type="entry name" value="HTH_MERR"/>
    <property type="match status" value="1"/>
</dbReference>
<evidence type="ECO:0000313" key="6">
    <source>
        <dbReference type="EMBL" id="QPI51573.1"/>
    </source>
</evidence>
<proteinExistence type="predicted"/>
<keyword evidence="1" id="KW-0678">Repressor</keyword>
<name>A0AA49A9F3_9BURK</name>
<keyword evidence="7" id="KW-1185">Reference proteome</keyword>
<accession>A0AA49A9F3</accession>
<dbReference type="CDD" id="cd04788">
    <property type="entry name" value="HTH_NolA-AlbR"/>
    <property type="match status" value="1"/>
</dbReference>
<dbReference type="EMBL" id="CP065053">
    <property type="protein sequence ID" value="QPI51573.1"/>
    <property type="molecule type" value="Genomic_DNA"/>
</dbReference>
<keyword evidence="4" id="KW-0804">Transcription</keyword>
<sequence length="362" mass="40264">MLDFTCGRAIAVARNEKLQPELLKVGELASRAGVTVRALHHYDRIGLLKPSARAASGYRLYDRADVARLHQVQALRRFGLPLAEIGVVLDQPDTRFAGIVAEQITALRRQIAQASALRGQLVQLQRQLQLGAEPDLANWLSTLELMGAYDSYFTKEELQRLPFFQFDSQRDGIWGRLVARIAALMAGGVPAASRQARHLALHWMRRLERDTAANPDFAIRMGALMEGEPSARQRIGITPELKQYVIDALAENRLRIYANYLDADELRRMREHGGKHGKQWMTLIAAVHQQMHAGAAPGDPAVQALTREWFALFRQGAGDNPATLAKMRLAIDSEPALLAGSWINAEMLAFIRQSAATLQAPR</sequence>
<keyword evidence="2" id="KW-0805">Transcription regulation</keyword>
<gene>
    <name evidence="6" type="ORF">IV454_08720</name>
</gene>
<dbReference type="Gene3D" id="1.10.1660.10">
    <property type="match status" value="1"/>
</dbReference>
<reference evidence="6 7" key="1">
    <citation type="submission" date="2020-11" db="EMBL/GenBank/DDBJ databases">
        <authorList>
            <person name="Sun Q."/>
        </authorList>
    </citation>
    <scope>NUCLEOTIDE SEQUENCE [LARGE SCALE GENOMIC DNA]</scope>
    <source>
        <strain evidence="6 7">P8398</strain>
    </source>
</reference>
<evidence type="ECO:0000256" key="4">
    <source>
        <dbReference type="ARBA" id="ARBA00023163"/>
    </source>
</evidence>
<dbReference type="Proteomes" id="UP000662888">
    <property type="component" value="Chromosome"/>
</dbReference>
<dbReference type="PANTHER" id="PTHR30204:SF69">
    <property type="entry name" value="MERR-FAMILY TRANSCRIPTIONAL REGULATOR"/>
    <property type="match status" value="1"/>
</dbReference>
<dbReference type="InterPro" id="IPR047057">
    <property type="entry name" value="MerR_fam"/>
</dbReference>
<dbReference type="PROSITE" id="PS00552">
    <property type="entry name" value="HTH_MERR_1"/>
    <property type="match status" value="1"/>
</dbReference>
<evidence type="ECO:0000259" key="5">
    <source>
        <dbReference type="PROSITE" id="PS50937"/>
    </source>
</evidence>
<dbReference type="PRINTS" id="PR00040">
    <property type="entry name" value="HTHMERR"/>
</dbReference>
<dbReference type="PANTHER" id="PTHR30204">
    <property type="entry name" value="REDOX-CYCLING DRUG-SENSING TRANSCRIPTIONAL ACTIVATOR SOXR"/>
    <property type="match status" value="1"/>
</dbReference>
<evidence type="ECO:0000256" key="2">
    <source>
        <dbReference type="ARBA" id="ARBA00023015"/>
    </source>
</evidence>
<dbReference type="InterPro" id="IPR000551">
    <property type="entry name" value="MerR-type_HTH_dom"/>
</dbReference>
<dbReference type="PROSITE" id="PS50937">
    <property type="entry name" value="HTH_MERR_2"/>
    <property type="match status" value="1"/>
</dbReference>
<evidence type="ECO:0000256" key="1">
    <source>
        <dbReference type="ARBA" id="ARBA00022491"/>
    </source>
</evidence>